<dbReference type="InterPro" id="IPR011990">
    <property type="entry name" value="TPR-like_helical_dom_sf"/>
</dbReference>
<evidence type="ECO:0000256" key="2">
    <source>
        <dbReference type="PROSITE-ProRule" id="PRU00708"/>
    </source>
</evidence>
<gene>
    <name evidence="3" type="ORF">PCOR1329_LOCUS42493</name>
</gene>
<dbReference type="NCBIfam" id="TIGR00756">
    <property type="entry name" value="PPR"/>
    <property type="match status" value="1"/>
</dbReference>
<evidence type="ECO:0000313" key="4">
    <source>
        <dbReference type="Proteomes" id="UP001189429"/>
    </source>
</evidence>
<protein>
    <recommendedName>
        <fullName evidence="5">Pentacotripeptide-repeat region of PRORP domain-containing protein</fullName>
    </recommendedName>
</protein>
<feature type="repeat" description="PPR" evidence="2">
    <location>
        <begin position="76"/>
        <end position="110"/>
    </location>
</feature>
<comment type="caution">
    <text evidence="3">The sequence shown here is derived from an EMBL/GenBank/DDBJ whole genome shotgun (WGS) entry which is preliminary data.</text>
</comment>
<organism evidence="3 4">
    <name type="scientific">Prorocentrum cordatum</name>
    <dbReference type="NCBI Taxonomy" id="2364126"/>
    <lineage>
        <taxon>Eukaryota</taxon>
        <taxon>Sar</taxon>
        <taxon>Alveolata</taxon>
        <taxon>Dinophyceae</taxon>
        <taxon>Prorocentrales</taxon>
        <taxon>Prorocentraceae</taxon>
        <taxon>Prorocentrum</taxon>
    </lineage>
</organism>
<name>A0ABN9TUP8_9DINO</name>
<dbReference type="Gene3D" id="1.25.40.10">
    <property type="entry name" value="Tetratricopeptide repeat domain"/>
    <property type="match status" value="2"/>
</dbReference>
<evidence type="ECO:0000256" key="1">
    <source>
        <dbReference type="ARBA" id="ARBA00022737"/>
    </source>
</evidence>
<dbReference type="Proteomes" id="UP001189429">
    <property type="component" value="Unassembled WGS sequence"/>
</dbReference>
<accession>A0ABN9TUP8</accession>
<dbReference type="InterPro" id="IPR002885">
    <property type="entry name" value="PPR_rpt"/>
</dbReference>
<feature type="repeat" description="PPR" evidence="2">
    <location>
        <begin position="41"/>
        <end position="75"/>
    </location>
</feature>
<proteinExistence type="predicted"/>
<reference evidence="3" key="1">
    <citation type="submission" date="2023-10" db="EMBL/GenBank/DDBJ databases">
        <authorList>
            <person name="Chen Y."/>
            <person name="Shah S."/>
            <person name="Dougan E. K."/>
            <person name="Thang M."/>
            <person name="Chan C."/>
        </authorList>
    </citation>
    <scope>NUCLEOTIDE SEQUENCE [LARGE SCALE GENOMIC DNA]</scope>
</reference>
<dbReference type="Pfam" id="PF13812">
    <property type="entry name" value="PPR_3"/>
    <property type="match status" value="1"/>
</dbReference>
<evidence type="ECO:0000313" key="3">
    <source>
        <dbReference type="EMBL" id="CAK0849919.1"/>
    </source>
</evidence>
<dbReference type="PANTHER" id="PTHR47447">
    <property type="entry name" value="OS03G0856100 PROTEIN"/>
    <property type="match status" value="1"/>
</dbReference>
<dbReference type="EMBL" id="CAUYUJ010015105">
    <property type="protein sequence ID" value="CAK0849919.1"/>
    <property type="molecule type" value="Genomic_DNA"/>
</dbReference>
<keyword evidence="1" id="KW-0677">Repeat</keyword>
<dbReference type="PANTHER" id="PTHR47447:SF17">
    <property type="entry name" value="OS12G0638900 PROTEIN"/>
    <property type="match status" value="1"/>
</dbReference>
<dbReference type="PROSITE" id="PS51375">
    <property type="entry name" value="PPR"/>
    <property type="match status" value="2"/>
</dbReference>
<sequence>MARADLAPDVVAYTSLLEAAVHRGEHEAVLGEMRAARVSPNVVTYGVLMKTSATSGDFRSAEAWVRRMRAERVQPSSVTLTTLISAYAKAGLMAKAEACFRSMTLAALAPDARSYGALLDGHGGRGAEAGDPSRCEAWLARMRRGGVEPSEIQYNQLLRAQSALDRPERRPKVAACLQDMLARRVEPTAATLSVARSLLGEAEAVSLCRELGVDYHRIAVEPYDRRRHKRTASPSCGAWRLRRRVR</sequence>
<dbReference type="Pfam" id="PF13041">
    <property type="entry name" value="PPR_2"/>
    <property type="match status" value="1"/>
</dbReference>
<evidence type="ECO:0008006" key="5">
    <source>
        <dbReference type="Google" id="ProtNLM"/>
    </source>
</evidence>
<keyword evidence="4" id="KW-1185">Reference proteome</keyword>